<dbReference type="RefSeq" id="XP_019558577.3">
    <property type="nucleotide sequence ID" value="XM_019703032.3"/>
</dbReference>
<proteinExistence type="inferred from homology"/>
<feature type="compositionally biased region" description="Polar residues" evidence="10">
    <location>
        <begin position="669"/>
        <end position="681"/>
    </location>
</feature>
<keyword evidence="13" id="KW-1185">Reference proteome</keyword>
<feature type="region of interest" description="Disordered" evidence="10">
    <location>
        <begin position="333"/>
        <end position="356"/>
    </location>
</feature>
<keyword evidence="5" id="KW-0678">Repressor</keyword>
<evidence type="ECO:0000256" key="5">
    <source>
        <dbReference type="ARBA" id="ARBA00022491"/>
    </source>
</evidence>
<feature type="region of interest" description="Disordered" evidence="10">
    <location>
        <begin position="834"/>
        <end position="862"/>
    </location>
</feature>
<evidence type="ECO:0000313" key="13">
    <source>
        <dbReference type="Proteomes" id="UP000069940"/>
    </source>
</evidence>
<dbReference type="GeneID" id="109427477"/>
<dbReference type="InterPro" id="IPR040168">
    <property type="entry name" value="Not2/3/5"/>
</dbReference>
<protein>
    <recommendedName>
        <fullName evidence="11">CCR4-Not complex component Not N-terminal domain-containing protein</fullName>
    </recommendedName>
</protein>
<evidence type="ECO:0000259" key="11">
    <source>
        <dbReference type="Pfam" id="PF04065"/>
    </source>
</evidence>
<feature type="compositionally biased region" description="Gly residues" evidence="10">
    <location>
        <begin position="579"/>
        <end position="590"/>
    </location>
</feature>
<keyword evidence="6" id="KW-0805">Transcription regulation</keyword>
<dbReference type="Pfam" id="PF04065">
    <property type="entry name" value="Not3"/>
    <property type="match status" value="1"/>
</dbReference>
<feature type="compositionally biased region" description="Low complexity" evidence="10">
    <location>
        <begin position="460"/>
        <end position="488"/>
    </location>
</feature>
<evidence type="ECO:0000256" key="7">
    <source>
        <dbReference type="ARBA" id="ARBA00023163"/>
    </source>
</evidence>
<feature type="compositionally biased region" description="Low complexity" evidence="10">
    <location>
        <begin position="260"/>
        <end position="274"/>
    </location>
</feature>
<feature type="compositionally biased region" description="Low complexity" evidence="10">
    <location>
        <begin position="646"/>
        <end position="668"/>
    </location>
</feature>
<evidence type="ECO:0000256" key="8">
    <source>
        <dbReference type="ARBA" id="ARBA00023242"/>
    </source>
</evidence>
<feature type="region of interest" description="Disordered" evidence="10">
    <location>
        <begin position="751"/>
        <end position="796"/>
    </location>
</feature>
<evidence type="ECO:0000256" key="3">
    <source>
        <dbReference type="ARBA" id="ARBA00007682"/>
    </source>
</evidence>
<keyword evidence="9" id="KW-0175">Coiled coil</keyword>
<keyword evidence="8" id="KW-0539">Nucleus</keyword>
<feature type="compositionally biased region" description="Basic and acidic residues" evidence="10">
    <location>
        <begin position="298"/>
        <end position="307"/>
    </location>
</feature>
<evidence type="ECO:0000256" key="1">
    <source>
        <dbReference type="ARBA" id="ARBA00004123"/>
    </source>
</evidence>
<accession>A0ABM1XJD5</accession>
<evidence type="ECO:0000256" key="2">
    <source>
        <dbReference type="ARBA" id="ARBA00004496"/>
    </source>
</evidence>
<feature type="region of interest" description="Disordered" evidence="10">
    <location>
        <begin position="460"/>
        <end position="699"/>
    </location>
</feature>
<comment type="similarity">
    <text evidence="3">Belongs to the CNOT2/3/5 family.</text>
</comment>
<feature type="compositionally biased region" description="Polar residues" evidence="10">
    <location>
        <begin position="834"/>
        <end position="851"/>
    </location>
</feature>
<evidence type="ECO:0000256" key="4">
    <source>
        <dbReference type="ARBA" id="ARBA00022490"/>
    </source>
</evidence>
<keyword evidence="7" id="KW-0804">Transcription</keyword>
<evidence type="ECO:0000256" key="6">
    <source>
        <dbReference type="ARBA" id="ARBA00023015"/>
    </source>
</evidence>
<feature type="compositionally biased region" description="Low complexity" evidence="10">
    <location>
        <begin position="893"/>
        <end position="924"/>
    </location>
</feature>
<feature type="compositionally biased region" description="Low complexity" evidence="10">
    <location>
        <begin position="751"/>
        <end position="770"/>
    </location>
</feature>
<feature type="compositionally biased region" description="Low complexity" evidence="10">
    <location>
        <begin position="777"/>
        <end position="796"/>
    </location>
</feature>
<dbReference type="Proteomes" id="UP000069940">
    <property type="component" value="Unassembled WGS sequence"/>
</dbReference>
<reference evidence="13" key="1">
    <citation type="journal article" date="2015" name="Proc. Natl. Acad. Sci. U.S.A.">
        <title>Genome sequence of the Asian Tiger mosquito, Aedes albopictus, reveals insights into its biology, genetics, and evolution.</title>
        <authorList>
            <person name="Chen X.G."/>
            <person name="Jiang X."/>
            <person name="Gu J."/>
            <person name="Xu M."/>
            <person name="Wu Y."/>
            <person name="Deng Y."/>
            <person name="Zhang C."/>
            <person name="Bonizzoni M."/>
            <person name="Dermauw W."/>
            <person name="Vontas J."/>
            <person name="Armbruster P."/>
            <person name="Huang X."/>
            <person name="Yang Y."/>
            <person name="Zhang H."/>
            <person name="He W."/>
            <person name="Peng H."/>
            <person name="Liu Y."/>
            <person name="Wu K."/>
            <person name="Chen J."/>
            <person name="Lirakis M."/>
            <person name="Topalis P."/>
            <person name="Van Leeuwen T."/>
            <person name="Hall A.B."/>
            <person name="Jiang X."/>
            <person name="Thorpe C."/>
            <person name="Mueller R.L."/>
            <person name="Sun C."/>
            <person name="Waterhouse R.M."/>
            <person name="Yan G."/>
            <person name="Tu Z.J."/>
            <person name="Fang X."/>
            <person name="James A.A."/>
        </authorList>
    </citation>
    <scope>NUCLEOTIDE SEQUENCE [LARGE SCALE GENOMIC DNA]</scope>
    <source>
        <strain evidence="13">Foshan</strain>
    </source>
</reference>
<feature type="compositionally biased region" description="Polar residues" evidence="10">
    <location>
        <begin position="249"/>
        <end position="259"/>
    </location>
</feature>
<feature type="region of interest" description="Disordered" evidence="10">
    <location>
        <begin position="405"/>
        <end position="435"/>
    </location>
</feature>
<keyword evidence="4" id="KW-0963">Cytoplasm</keyword>
<feature type="coiled-coil region" evidence="9">
    <location>
        <begin position="41"/>
        <end position="68"/>
    </location>
</feature>
<evidence type="ECO:0000256" key="9">
    <source>
        <dbReference type="SAM" id="Coils"/>
    </source>
</evidence>
<feature type="region of interest" description="Disordered" evidence="10">
    <location>
        <begin position="242"/>
        <end position="284"/>
    </location>
</feature>
<feature type="compositionally biased region" description="Low complexity" evidence="10">
    <location>
        <begin position="947"/>
        <end position="958"/>
    </location>
</feature>
<feature type="compositionally biased region" description="Basic and acidic residues" evidence="10">
    <location>
        <begin position="608"/>
        <end position="617"/>
    </location>
</feature>
<feature type="region of interest" description="Disordered" evidence="10">
    <location>
        <begin position="880"/>
        <end position="974"/>
    </location>
</feature>
<feature type="compositionally biased region" description="Polar residues" evidence="10">
    <location>
        <begin position="275"/>
        <end position="284"/>
    </location>
</feature>
<feature type="compositionally biased region" description="Polar residues" evidence="10">
    <location>
        <begin position="959"/>
        <end position="974"/>
    </location>
</feature>
<organism evidence="12 13">
    <name type="scientific">Aedes albopictus</name>
    <name type="common">Asian tiger mosquito</name>
    <name type="synonym">Stegomyia albopicta</name>
    <dbReference type="NCBI Taxonomy" id="7160"/>
    <lineage>
        <taxon>Eukaryota</taxon>
        <taxon>Metazoa</taxon>
        <taxon>Ecdysozoa</taxon>
        <taxon>Arthropoda</taxon>
        <taxon>Hexapoda</taxon>
        <taxon>Insecta</taxon>
        <taxon>Pterygota</taxon>
        <taxon>Neoptera</taxon>
        <taxon>Endopterygota</taxon>
        <taxon>Diptera</taxon>
        <taxon>Nematocera</taxon>
        <taxon>Culicoidea</taxon>
        <taxon>Culicidae</taxon>
        <taxon>Culicinae</taxon>
        <taxon>Aedini</taxon>
        <taxon>Aedes</taxon>
        <taxon>Stegomyia</taxon>
    </lineage>
</organism>
<feature type="region of interest" description="Disordered" evidence="10">
    <location>
        <begin position="294"/>
        <end position="313"/>
    </location>
</feature>
<feature type="coiled-coil region" evidence="9">
    <location>
        <begin position="1040"/>
        <end position="1070"/>
    </location>
</feature>
<feature type="compositionally biased region" description="Low complexity" evidence="10">
    <location>
        <begin position="336"/>
        <end position="347"/>
    </location>
</feature>
<feature type="domain" description="CCR4-Not complex component Not N-terminal" evidence="11">
    <location>
        <begin position="4"/>
        <end position="228"/>
    </location>
</feature>
<dbReference type="EnsemblMetazoa" id="AALFPA23_000180.R39310">
    <property type="protein sequence ID" value="AALFPA23_000180.P39310"/>
    <property type="gene ID" value="AALFPA23_000180"/>
</dbReference>
<dbReference type="PANTHER" id="PTHR23326">
    <property type="entry name" value="CCR4 NOT-RELATED"/>
    <property type="match status" value="1"/>
</dbReference>
<feature type="compositionally biased region" description="Polar residues" evidence="10">
    <location>
        <begin position="524"/>
        <end position="543"/>
    </location>
</feature>
<dbReference type="InterPro" id="IPR007207">
    <property type="entry name" value="Not_N"/>
</dbReference>
<comment type="subcellular location">
    <subcellularLocation>
        <location evidence="2">Cytoplasm</location>
    </subcellularLocation>
    <subcellularLocation>
        <location evidence="1">Nucleus</location>
    </subcellularLocation>
</comment>
<name>A0ABM1XJD5_AEDAL</name>
<reference evidence="12" key="2">
    <citation type="submission" date="2025-05" db="UniProtKB">
        <authorList>
            <consortium name="EnsemblMetazoa"/>
        </authorList>
    </citation>
    <scope>IDENTIFICATION</scope>
    <source>
        <strain evidence="12">Foshan</strain>
    </source>
</reference>
<evidence type="ECO:0000256" key="10">
    <source>
        <dbReference type="SAM" id="MobiDB-lite"/>
    </source>
</evidence>
<evidence type="ECO:0000313" key="12">
    <source>
        <dbReference type="EnsemblMetazoa" id="AALFPA23_000180.P39310"/>
    </source>
</evidence>
<feature type="compositionally biased region" description="Low complexity" evidence="10">
    <location>
        <begin position="412"/>
        <end position="434"/>
    </location>
</feature>
<sequence>MAATRKLQGEIDRCLKKVTEGVETFEDIWQKVHNATNSNQKEKYEADLKKEIKKLQRLRDQIKSWIASGEIKDKSALLENRRLIETQMERFKVVERETKTKAYSKEGLGAAQKMDPAQREKEEISSWLTSSISSLQIQIDQFECEVESLIAGKKKKLDKDKQEKMDELKGKLERHKFHVTKLETLLRMLDNDGVEVEQIKKIKEDVEYYIDSSQEPDFEENEYIYDDIIGLDEVEISVLPLAGMGPGGTESNNSNETAGSPSSLISGTSPSQSPVMNCSASTMHNHSSDATIAVVDGSGDKRPKDVKITPVKPTAIRPNKVDISALSAPAGSIAVSNSSSTNNTSSSKPGLISSTPSKNHANAAAVVAGAVVPNISGIVAPQAPPGGHIQTIIGPAFAAVAKQHPKNGTIHQSSVTSSSTTSSVPSGGQSSTVVAPNASGAAVSNLSQIVNASQPTLSQQLQQAQQQQQQQHQVPQPQQHYSNHQQQQQPPPPPPPQGTLAGGLGAPPPQIGTLTSLQQAQQQSHYTNNNKDQQDSNMSTGSSHSDKELDTIINTPTPEKIPRTPSDRKRKRKAPDDNGGPGGGGGGVGGGRDRDSVKGPRLSIPQLGDKKINDYFSKHPVNCQHRSHPAGTGAAVGGPLGAISNSGPQAQPPGGAGSGVVSQGPSPQLSAKSPSPQQQHGQYPMYPPSPQPQLGSVVTSSGNLTSAAVAAQDIYVRSQRASAASSTLVPPSSVSGTTSALLNSSSSVSVSAGGGVVVPNSQQQQQQQQQLGQSPHSAANATAASANVSSSSTSSSLAGLPKILSQITGNKTIEHNELNPQKALQTINNALMMQSRQQQQQNPNGSVSGSTLVDGGNVTGANSLREHALNSPLYNVSNLSHPTTPMASGGSGLLNHSNHQSNNLNSSTSAANLSGGSNSSQLLSGDGPPTPTQEMDLVLPDHRKMESTSTTTTSAVSSLQGVMTSSQSGRSQGPNLTPSLAKYFRADLISHVTGWPSEILEKTVQKMSEEAHILGDLQCSKVSADLKCARSVVRITEITATLQEQKIMYLRQQIRRLEELKSENSFMSDDL</sequence>